<dbReference type="CDD" id="cd16917">
    <property type="entry name" value="HATPase_UhpB-NarQ-NarX-like"/>
    <property type="match status" value="1"/>
</dbReference>
<evidence type="ECO:0000256" key="1">
    <source>
        <dbReference type="ARBA" id="ARBA00022679"/>
    </source>
</evidence>
<keyword evidence="3" id="KW-0902">Two-component regulatory system</keyword>
<dbReference type="GO" id="GO:0000155">
    <property type="term" value="F:phosphorelay sensor kinase activity"/>
    <property type="evidence" value="ECO:0007669"/>
    <property type="project" value="InterPro"/>
</dbReference>
<evidence type="ECO:0000313" key="7">
    <source>
        <dbReference type="Proteomes" id="UP000622890"/>
    </source>
</evidence>
<gene>
    <name evidence="6" type="ORF">JJB74_17165</name>
</gene>
<evidence type="ECO:0000259" key="5">
    <source>
        <dbReference type="PROSITE" id="PS50109"/>
    </source>
</evidence>
<dbReference type="PANTHER" id="PTHR24421">
    <property type="entry name" value="NITRATE/NITRITE SENSOR PROTEIN NARX-RELATED"/>
    <property type="match status" value="1"/>
</dbReference>
<dbReference type="PROSITE" id="PS50109">
    <property type="entry name" value="HIS_KIN"/>
    <property type="match status" value="1"/>
</dbReference>
<dbReference type="SUPFAM" id="SSF55785">
    <property type="entry name" value="PYP-like sensor domain (PAS domain)"/>
    <property type="match status" value="1"/>
</dbReference>
<name>A0A934SVH5_9BURK</name>
<dbReference type="PANTHER" id="PTHR24421:SF59">
    <property type="entry name" value="OXYGEN SENSOR HISTIDINE KINASE NREB"/>
    <property type="match status" value="1"/>
</dbReference>
<evidence type="ECO:0000313" key="6">
    <source>
        <dbReference type="EMBL" id="MBK4736354.1"/>
    </source>
</evidence>
<organism evidence="6 7">
    <name type="scientific">Noviherbaspirillum pedocola</name>
    <dbReference type="NCBI Taxonomy" id="2801341"/>
    <lineage>
        <taxon>Bacteria</taxon>
        <taxon>Pseudomonadati</taxon>
        <taxon>Pseudomonadota</taxon>
        <taxon>Betaproteobacteria</taxon>
        <taxon>Burkholderiales</taxon>
        <taxon>Oxalobacteraceae</taxon>
        <taxon>Noviherbaspirillum</taxon>
    </lineage>
</organism>
<dbReference type="Pfam" id="PF07730">
    <property type="entry name" value="HisKA_3"/>
    <property type="match status" value="1"/>
</dbReference>
<keyword evidence="1" id="KW-0808">Transferase</keyword>
<dbReference type="Gene3D" id="3.30.565.10">
    <property type="entry name" value="Histidine kinase-like ATPase, C-terminal domain"/>
    <property type="match status" value="1"/>
</dbReference>
<evidence type="ECO:0000256" key="3">
    <source>
        <dbReference type="ARBA" id="ARBA00023012"/>
    </source>
</evidence>
<dbReference type="InterPro" id="IPR035965">
    <property type="entry name" value="PAS-like_dom_sf"/>
</dbReference>
<protein>
    <recommendedName>
        <fullName evidence="5">Histidine kinase domain-containing protein</fullName>
    </recommendedName>
</protein>
<dbReference type="EMBL" id="JAEPBG010000007">
    <property type="protein sequence ID" value="MBK4736354.1"/>
    <property type="molecule type" value="Genomic_DNA"/>
</dbReference>
<dbReference type="InterPro" id="IPR036890">
    <property type="entry name" value="HATPase_C_sf"/>
</dbReference>
<dbReference type="SUPFAM" id="SSF55874">
    <property type="entry name" value="ATPase domain of HSP90 chaperone/DNA topoisomerase II/histidine kinase"/>
    <property type="match status" value="1"/>
</dbReference>
<feature type="region of interest" description="Disordered" evidence="4">
    <location>
        <begin position="96"/>
        <end position="138"/>
    </location>
</feature>
<dbReference type="Pfam" id="PF02518">
    <property type="entry name" value="HATPase_c"/>
    <property type="match status" value="1"/>
</dbReference>
<dbReference type="Gene3D" id="3.30.450.20">
    <property type="entry name" value="PAS domain"/>
    <property type="match status" value="1"/>
</dbReference>
<evidence type="ECO:0000256" key="2">
    <source>
        <dbReference type="ARBA" id="ARBA00022777"/>
    </source>
</evidence>
<keyword evidence="7" id="KW-1185">Reference proteome</keyword>
<dbReference type="Gene3D" id="1.20.5.1930">
    <property type="match status" value="1"/>
</dbReference>
<dbReference type="SMART" id="SM00387">
    <property type="entry name" value="HATPase_c"/>
    <property type="match status" value="1"/>
</dbReference>
<evidence type="ECO:0000256" key="4">
    <source>
        <dbReference type="SAM" id="MobiDB-lite"/>
    </source>
</evidence>
<dbReference type="InterPro" id="IPR011712">
    <property type="entry name" value="Sig_transdc_His_kin_sub3_dim/P"/>
</dbReference>
<keyword evidence="2" id="KW-0418">Kinase</keyword>
<comment type="caution">
    <text evidence="6">The sequence shown here is derived from an EMBL/GenBank/DDBJ whole genome shotgun (WGS) entry which is preliminary data.</text>
</comment>
<feature type="domain" description="Histidine kinase" evidence="5">
    <location>
        <begin position="287"/>
        <end position="478"/>
    </location>
</feature>
<dbReference type="InterPro" id="IPR005467">
    <property type="entry name" value="His_kinase_dom"/>
</dbReference>
<dbReference type="GO" id="GO:0016020">
    <property type="term" value="C:membrane"/>
    <property type="evidence" value="ECO:0007669"/>
    <property type="project" value="InterPro"/>
</dbReference>
<accession>A0A934SVH5</accession>
<dbReference type="Proteomes" id="UP000622890">
    <property type="component" value="Unassembled WGS sequence"/>
</dbReference>
<dbReference type="AlphaFoldDB" id="A0A934SVH5"/>
<dbReference type="GO" id="GO:0046983">
    <property type="term" value="F:protein dimerization activity"/>
    <property type="evidence" value="ECO:0007669"/>
    <property type="project" value="InterPro"/>
</dbReference>
<reference evidence="6" key="1">
    <citation type="submission" date="2021-01" db="EMBL/GenBank/DDBJ databases">
        <title>Genome sequence of strain Noviherbaspirillum sp. DKR-6.</title>
        <authorList>
            <person name="Chaudhary D.K."/>
        </authorList>
    </citation>
    <scope>NUCLEOTIDE SEQUENCE</scope>
    <source>
        <strain evidence="6">DKR-6</strain>
    </source>
</reference>
<proteinExistence type="predicted"/>
<dbReference type="InterPro" id="IPR003594">
    <property type="entry name" value="HATPase_dom"/>
</dbReference>
<dbReference type="InterPro" id="IPR050482">
    <property type="entry name" value="Sensor_HK_TwoCompSys"/>
</dbReference>
<sequence length="485" mass="53570">MRSPFGSVVKEAKRKPVRSRLDAPAMLRWPFNGSAGGDFNRLAATPHPSLRATSVANCHIAVRVGRNSFRFWGKNGIVRQSKNPYGNFFPGNSAESISKNKSMKHGSVSGEIRRSMHATDSVPKPQRRPTATAAPGASPDAPGLVYRFLLRDDGSQAFPHLSRGCQALLGVSPQWLRRQPEGLAALIVEEDRASFAAGMRESARRLSIWNWEGRIRIESWHDIKWINLRAAPRRLAGVGVQWEGLMTNITHGKLAEQEILQSRRQLAELSAHVDQVKEEERKRIAQEIHDDLGGNLTAIKMAVAQLRRRLAQGAPELTERLDYVDALVDRSIEAAHRISRDLRPGILDLGIVEAIAWQAREFEKQSGIRCELHLPSGDVPLPSSRATALFRIFQEALTNIGKHAGASAVQVRLDAAQDRLHLSIADDGRGLAEGERRRPDAFGIRGMRERAHALGGEFDIGNGERGGCVLSVLLPRNDARLAARD</sequence>